<protein>
    <submittedName>
        <fullName evidence="1">Uncharacterized protein</fullName>
    </submittedName>
</protein>
<organism evidence="1 2">
    <name type="scientific">Gymnopilus dilepis</name>
    <dbReference type="NCBI Taxonomy" id="231916"/>
    <lineage>
        <taxon>Eukaryota</taxon>
        <taxon>Fungi</taxon>
        <taxon>Dikarya</taxon>
        <taxon>Basidiomycota</taxon>
        <taxon>Agaricomycotina</taxon>
        <taxon>Agaricomycetes</taxon>
        <taxon>Agaricomycetidae</taxon>
        <taxon>Agaricales</taxon>
        <taxon>Agaricineae</taxon>
        <taxon>Hymenogastraceae</taxon>
        <taxon>Gymnopilus</taxon>
    </lineage>
</organism>
<dbReference type="InParanoid" id="A0A409W7A9"/>
<proteinExistence type="predicted"/>
<comment type="caution">
    <text evidence="1">The sequence shown here is derived from an EMBL/GenBank/DDBJ whole genome shotgun (WGS) entry which is preliminary data.</text>
</comment>
<keyword evidence="2" id="KW-1185">Reference proteome</keyword>
<accession>A0A409W7A9</accession>
<name>A0A409W7A9_9AGAR</name>
<dbReference type="OrthoDB" id="3143319at2759"/>
<evidence type="ECO:0000313" key="2">
    <source>
        <dbReference type="Proteomes" id="UP000284706"/>
    </source>
</evidence>
<gene>
    <name evidence="1" type="ORF">CVT26_000943</name>
</gene>
<dbReference type="STRING" id="231916.A0A409W7A9"/>
<reference evidence="1 2" key="1">
    <citation type="journal article" date="2018" name="Evol. Lett.">
        <title>Horizontal gene cluster transfer increased hallucinogenic mushroom diversity.</title>
        <authorList>
            <person name="Reynolds H.T."/>
            <person name="Vijayakumar V."/>
            <person name="Gluck-Thaler E."/>
            <person name="Korotkin H.B."/>
            <person name="Matheny P.B."/>
            <person name="Slot J.C."/>
        </authorList>
    </citation>
    <scope>NUCLEOTIDE SEQUENCE [LARGE SCALE GENOMIC DNA]</scope>
    <source>
        <strain evidence="1 2">SRW20</strain>
    </source>
</reference>
<evidence type="ECO:0000313" key="1">
    <source>
        <dbReference type="EMBL" id="PPQ74392.1"/>
    </source>
</evidence>
<dbReference type="Proteomes" id="UP000284706">
    <property type="component" value="Unassembled WGS sequence"/>
</dbReference>
<dbReference type="AlphaFoldDB" id="A0A409W7A9"/>
<dbReference type="EMBL" id="NHYE01005343">
    <property type="protein sequence ID" value="PPQ74392.1"/>
    <property type="molecule type" value="Genomic_DNA"/>
</dbReference>
<sequence>MAQLQKTHPERYKDLDLTIHEYISTTSSAPRERDAVLRDGYNMVRAMTSEEMEWHHPKAIVRNVVARAHNSFVFNGTPPHIITEGTRVRVSKDWGSPPSEDEVFYLHDLQEFISSEFSFALRDYTTPTPPLGTLSTKRNTADSQTLEPQRKRRKLHMAFLHHIIPQPHIHPSPYIAGDPPLKGKPYKKAAPTFIPPYTALPVSDVRLGWLIPVRGSFSWEDCTSAELLEHSSGPTCSPEPTIGNCISWTEESLLAFWNFLLSLRDTTSLGALGISFHSARNKQSAVLSSANTSRGTTDTSHYSSSKLGACDYIKIYHDASRTLYVRCALDVWQFCRSSNGGHKEKTRPLKGSRLVLVDEMSRGILVL</sequence>